<dbReference type="EMBL" id="JACIDY010000004">
    <property type="protein sequence ID" value="MBB3940302.1"/>
    <property type="molecule type" value="Genomic_DNA"/>
</dbReference>
<organism evidence="3 4">
    <name type="scientific">Novosphingobium fluoreni</name>
    <dbReference type="NCBI Taxonomy" id="1391222"/>
    <lineage>
        <taxon>Bacteria</taxon>
        <taxon>Pseudomonadati</taxon>
        <taxon>Pseudomonadota</taxon>
        <taxon>Alphaproteobacteria</taxon>
        <taxon>Sphingomonadales</taxon>
        <taxon>Sphingomonadaceae</taxon>
        <taxon>Novosphingobium</taxon>
    </lineage>
</organism>
<dbReference type="Pfam" id="PF13561">
    <property type="entry name" value="adh_short_C2"/>
    <property type="match status" value="1"/>
</dbReference>
<dbReference type="AlphaFoldDB" id="A0A7W6C8E6"/>
<dbReference type="InterPro" id="IPR036291">
    <property type="entry name" value="NAD(P)-bd_dom_sf"/>
</dbReference>
<dbReference type="PANTHER" id="PTHR24321">
    <property type="entry name" value="DEHYDROGENASES, SHORT CHAIN"/>
    <property type="match status" value="1"/>
</dbReference>
<sequence length="245" mass="25581">MGKALCAHLRGKGHTAIGVDLRDTDIVADLGTRKGREHMVAEAQRLISGGVSGTLDGVVAAAGVSQVSAKLTGAVNYYGAIATLEGLRPLLAQSKSPRAVLITSTASFLEIDAEFLALLQSGDEDKLATSTAVFDGGDYSASKFAVAQWLRRAATSAEWAGAGILLNAIGPGRIRTPMIEPILATEEGRAMLAQATPIALDRPYGEAIDIAEAASFLLEVETSFIVGQILYVDGGTDAIMRPERV</sequence>
<keyword evidence="2" id="KW-0560">Oxidoreductase</keyword>
<reference evidence="3 4" key="1">
    <citation type="submission" date="2020-08" db="EMBL/GenBank/DDBJ databases">
        <title>Genomic Encyclopedia of Type Strains, Phase IV (KMG-IV): sequencing the most valuable type-strain genomes for metagenomic binning, comparative biology and taxonomic classification.</title>
        <authorList>
            <person name="Goeker M."/>
        </authorList>
    </citation>
    <scope>NUCLEOTIDE SEQUENCE [LARGE SCALE GENOMIC DNA]</scope>
    <source>
        <strain evidence="3 4">DSM 27568</strain>
    </source>
</reference>
<proteinExistence type="inferred from homology"/>
<dbReference type="Gene3D" id="3.40.50.720">
    <property type="entry name" value="NAD(P)-binding Rossmann-like Domain"/>
    <property type="match status" value="1"/>
</dbReference>
<evidence type="ECO:0000256" key="1">
    <source>
        <dbReference type="ARBA" id="ARBA00006484"/>
    </source>
</evidence>
<accession>A0A7W6C8E6</accession>
<dbReference type="PRINTS" id="PR00081">
    <property type="entry name" value="GDHRDH"/>
</dbReference>
<evidence type="ECO:0000313" key="4">
    <source>
        <dbReference type="Proteomes" id="UP000561459"/>
    </source>
</evidence>
<keyword evidence="4" id="KW-1185">Reference proteome</keyword>
<comment type="similarity">
    <text evidence="1">Belongs to the short-chain dehydrogenases/reductases (SDR) family.</text>
</comment>
<protein>
    <submittedName>
        <fullName evidence="3">NAD(P)-dependent dehydrogenase (Short-subunit alcohol dehydrogenase family)</fullName>
    </submittedName>
</protein>
<comment type="caution">
    <text evidence="3">The sequence shown here is derived from an EMBL/GenBank/DDBJ whole genome shotgun (WGS) entry which is preliminary data.</text>
</comment>
<gene>
    <name evidence="3" type="ORF">GGR39_001959</name>
</gene>
<dbReference type="Proteomes" id="UP000561459">
    <property type="component" value="Unassembled WGS sequence"/>
</dbReference>
<dbReference type="SUPFAM" id="SSF51735">
    <property type="entry name" value="NAD(P)-binding Rossmann-fold domains"/>
    <property type="match status" value="1"/>
</dbReference>
<name>A0A7W6C8E6_9SPHN</name>
<evidence type="ECO:0000256" key="2">
    <source>
        <dbReference type="ARBA" id="ARBA00023002"/>
    </source>
</evidence>
<dbReference type="InterPro" id="IPR002347">
    <property type="entry name" value="SDR_fam"/>
</dbReference>
<dbReference type="GO" id="GO:0016491">
    <property type="term" value="F:oxidoreductase activity"/>
    <property type="evidence" value="ECO:0007669"/>
    <property type="project" value="UniProtKB-KW"/>
</dbReference>
<evidence type="ECO:0000313" key="3">
    <source>
        <dbReference type="EMBL" id="MBB3940302.1"/>
    </source>
</evidence>
<dbReference type="PANTHER" id="PTHR24321:SF8">
    <property type="entry name" value="ESTRADIOL 17-BETA-DEHYDROGENASE 8-RELATED"/>
    <property type="match status" value="1"/>
</dbReference>